<dbReference type="AlphaFoldDB" id="A0A508X829"/>
<accession>A0A508X829</accession>
<proteinExistence type="predicted"/>
<dbReference type="EMBL" id="CABFNB010000123">
    <property type="protein sequence ID" value="VTZ64023.1"/>
    <property type="molecule type" value="Genomic_DNA"/>
</dbReference>
<dbReference type="Proteomes" id="UP000507954">
    <property type="component" value="Unassembled WGS sequence"/>
</dbReference>
<sequence>MTYLANGLRLFWGADGSQTRRDGRSDDRAGGWRDDNGALAVITAAPASNRSIPDKVLPMSQE</sequence>
<gene>
    <name evidence="1" type="ORF">EMEDMD4_550003</name>
</gene>
<evidence type="ECO:0000313" key="1">
    <source>
        <dbReference type="EMBL" id="VTZ64023.1"/>
    </source>
</evidence>
<name>A0A508X829_9HYPH</name>
<organism evidence="1">
    <name type="scientific">Sinorhizobium medicae</name>
    <dbReference type="NCBI Taxonomy" id="110321"/>
    <lineage>
        <taxon>Bacteria</taxon>
        <taxon>Pseudomonadati</taxon>
        <taxon>Pseudomonadota</taxon>
        <taxon>Alphaproteobacteria</taxon>
        <taxon>Hyphomicrobiales</taxon>
        <taxon>Rhizobiaceae</taxon>
        <taxon>Sinorhizobium/Ensifer group</taxon>
        <taxon>Sinorhizobium</taxon>
    </lineage>
</organism>
<reference evidence="1" key="1">
    <citation type="submission" date="2019-06" db="EMBL/GenBank/DDBJ databases">
        <authorList>
            <person name="Le Quere A."/>
            <person name="Colella S."/>
        </authorList>
    </citation>
    <scope>NUCLEOTIDE SEQUENCE</scope>
    <source>
        <strain evidence="1">EmedicaeMD41</strain>
    </source>
</reference>
<protein>
    <submittedName>
        <fullName evidence="1">Uncharacterized protein</fullName>
    </submittedName>
</protein>